<comment type="caution">
    <text evidence="2">The sequence shown here is derived from an EMBL/GenBank/DDBJ whole genome shotgun (WGS) entry which is preliminary data.</text>
</comment>
<dbReference type="Proteomes" id="UP001454036">
    <property type="component" value="Unassembled WGS sequence"/>
</dbReference>
<dbReference type="PANTHER" id="PTHR11439">
    <property type="entry name" value="GAG-POL-RELATED RETROTRANSPOSON"/>
    <property type="match status" value="1"/>
</dbReference>
<dbReference type="AlphaFoldDB" id="A0AAV3QX02"/>
<feature type="domain" description="Reverse transcriptase Ty1/copia-type" evidence="1">
    <location>
        <begin position="2"/>
        <end position="63"/>
    </location>
</feature>
<name>A0AAV3QX02_LITER</name>
<protein>
    <recommendedName>
        <fullName evidence="1">Reverse transcriptase Ty1/copia-type domain-containing protein</fullName>
    </recommendedName>
</protein>
<evidence type="ECO:0000259" key="1">
    <source>
        <dbReference type="Pfam" id="PF07727"/>
    </source>
</evidence>
<dbReference type="Pfam" id="PF07727">
    <property type="entry name" value="RVT_2"/>
    <property type="match status" value="1"/>
</dbReference>
<dbReference type="PANTHER" id="PTHR11439:SF517">
    <property type="entry name" value="CYSTEINE-RICH RLK (RECEPTOR-LIKE PROTEIN KINASE) 8"/>
    <property type="match status" value="1"/>
</dbReference>
<reference evidence="2 3" key="1">
    <citation type="submission" date="2024-01" db="EMBL/GenBank/DDBJ databases">
        <title>The complete chloroplast genome sequence of Lithospermum erythrorhizon: insights into the phylogenetic relationship among Boraginaceae species and the maternal lineages of purple gromwells.</title>
        <authorList>
            <person name="Okada T."/>
            <person name="Watanabe K."/>
        </authorList>
    </citation>
    <scope>NUCLEOTIDE SEQUENCE [LARGE SCALE GENOMIC DNA]</scope>
</reference>
<accession>A0AAV3QX02</accession>
<evidence type="ECO:0000313" key="2">
    <source>
        <dbReference type="EMBL" id="GAA0167816.1"/>
    </source>
</evidence>
<proteinExistence type="predicted"/>
<dbReference type="InterPro" id="IPR013103">
    <property type="entry name" value="RVT_2"/>
</dbReference>
<sequence length="137" mass="16109">MKHFRKSMLRDFDMLDLGLMTYYLGIEVLQTSKWNFICQRRYTEEILKKYGMSESNPIVCPIVSGVKIDKDEGRNLIDKVYFKQIVGSLMYLIHTRPDLTFFMSLLSRFICKPTETHLQIGKRILSELGMCEINEVN</sequence>
<gene>
    <name evidence="2" type="ORF">LIER_22664</name>
</gene>
<organism evidence="2 3">
    <name type="scientific">Lithospermum erythrorhizon</name>
    <name type="common">Purple gromwell</name>
    <name type="synonym">Lithospermum officinale var. erythrorhizon</name>
    <dbReference type="NCBI Taxonomy" id="34254"/>
    <lineage>
        <taxon>Eukaryota</taxon>
        <taxon>Viridiplantae</taxon>
        <taxon>Streptophyta</taxon>
        <taxon>Embryophyta</taxon>
        <taxon>Tracheophyta</taxon>
        <taxon>Spermatophyta</taxon>
        <taxon>Magnoliopsida</taxon>
        <taxon>eudicotyledons</taxon>
        <taxon>Gunneridae</taxon>
        <taxon>Pentapetalae</taxon>
        <taxon>asterids</taxon>
        <taxon>lamiids</taxon>
        <taxon>Boraginales</taxon>
        <taxon>Boraginaceae</taxon>
        <taxon>Boraginoideae</taxon>
        <taxon>Lithospermeae</taxon>
        <taxon>Lithospermum</taxon>
    </lineage>
</organism>
<dbReference type="EMBL" id="BAABME010006239">
    <property type="protein sequence ID" value="GAA0167816.1"/>
    <property type="molecule type" value="Genomic_DNA"/>
</dbReference>
<evidence type="ECO:0000313" key="3">
    <source>
        <dbReference type="Proteomes" id="UP001454036"/>
    </source>
</evidence>
<keyword evidence="3" id="KW-1185">Reference proteome</keyword>